<reference evidence="1" key="1">
    <citation type="submission" date="2014-02" db="EMBL/GenBank/DDBJ databases">
        <title>Expanding our view of genomic diversity in Candidatus Accumulibacter clades.</title>
        <authorList>
            <person name="Skennerton C.T."/>
            <person name="Barr J.J."/>
            <person name="Slater F.R."/>
            <person name="Bond P.L."/>
            <person name="Tyson G.W."/>
        </authorList>
    </citation>
    <scope>NUCLEOTIDE SEQUENCE [LARGE SCALE GENOMIC DNA]</scope>
</reference>
<sequence>MDAAPLIARLLARRSLPRSDAGVARLLVDAGLRGEVEARLAACGLRLLDHPYAAHVAIGVDRAAESAVFETEKDWQASNIGLARDVVALLVVLWALIILPKRERQISRDSLESQGQSDLFGSARPVDRDSSAVSGVVAESALLDDYGKLLGGKARVRQFMLPTLSRLGFIERRQGMIHEGPLLDLALDYAELAPRILQGALGDLLRQRAAGAD</sequence>
<dbReference type="STRING" id="1454001.AW08_02765"/>
<protein>
    <recommendedName>
        <fullName evidence="3">DUF4194 domain-containing protein</fullName>
    </recommendedName>
</protein>
<gene>
    <name evidence="1" type="ORF">AW08_02765</name>
</gene>
<dbReference type="EMBL" id="JFAX01000017">
    <property type="protein sequence ID" value="EXI66026.1"/>
    <property type="molecule type" value="Genomic_DNA"/>
</dbReference>
<keyword evidence="2" id="KW-1185">Reference proteome</keyword>
<organism evidence="1 2">
    <name type="scientific">Candidatus Accumulibacter adjunctus</name>
    <dbReference type="NCBI Taxonomy" id="1454001"/>
    <lineage>
        <taxon>Bacteria</taxon>
        <taxon>Pseudomonadati</taxon>
        <taxon>Pseudomonadota</taxon>
        <taxon>Betaproteobacteria</taxon>
        <taxon>Candidatus Accumulibacter</taxon>
    </lineage>
</organism>
<evidence type="ECO:0000313" key="1">
    <source>
        <dbReference type="EMBL" id="EXI66026.1"/>
    </source>
</evidence>
<dbReference type="Proteomes" id="UP000020218">
    <property type="component" value="Unassembled WGS sequence"/>
</dbReference>
<dbReference type="AlphaFoldDB" id="A0A011MU09"/>
<comment type="caution">
    <text evidence="1">The sequence shown here is derived from an EMBL/GenBank/DDBJ whole genome shotgun (WGS) entry which is preliminary data.</text>
</comment>
<evidence type="ECO:0000313" key="2">
    <source>
        <dbReference type="Proteomes" id="UP000020218"/>
    </source>
</evidence>
<accession>A0A011MU09</accession>
<evidence type="ECO:0008006" key="3">
    <source>
        <dbReference type="Google" id="ProtNLM"/>
    </source>
</evidence>
<name>A0A011MU09_9PROT</name>
<proteinExistence type="predicted"/>